<dbReference type="Proteomes" id="UP000037151">
    <property type="component" value="Unassembled WGS sequence"/>
</dbReference>
<evidence type="ECO:0000256" key="3">
    <source>
        <dbReference type="ARBA" id="ARBA00022475"/>
    </source>
</evidence>
<evidence type="ECO:0000313" key="11">
    <source>
        <dbReference type="Proteomes" id="UP000037151"/>
    </source>
</evidence>
<accession>A0A0L0JVL6</accession>
<dbReference type="GO" id="GO:0046677">
    <property type="term" value="P:response to antibiotic"/>
    <property type="evidence" value="ECO:0007669"/>
    <property type="project" value="UniProtKB-KW"/>
</dbReference>
<evidence type="ECO:0000256" key="5">
    <source>
        <dbReference type="ARBA" id="ARBA00022989"/>
    </source>
</evidence>
<keyword evidence="7" id="KW-0046">Antibiotic resistance</keyword>
<sequence>MDGHGRSGRRWWILVVLCLSTVVLTIDSMALTVAVPSMTSDIGASAQDTQWILDSYILVFAGLLLTSGSLGDRFGRRRVMLIGLVLFGAASLAAAFCSTPAEVIAVRVAMGVGGALIMPSTLSILITVFDEEERPKAMAAWGSVSMLGLVGSPVLGGVLIEHFSWHSIFFLNVPVVALALVAGVTLMPESRAPWQKADPIGAVLSAVGMTALVWWIIEIPKHGAFEGRSVLTLTVAVLALAGFVVWENVTASPMVPLVLFKHRNFSGGSLSLALVQIGNGGLLLVLTQYLQFVLGYSPVEAGLAFLPLAVAALVGNGVGVKLSARFGNRGVIFAGMLVMVACFALMTTVGADSGFTTPAVALGLLGLGAGLAMPAAVAALMGTIPADKAGVGSALNDTVQQAGTALGIAILGSLLTSGYTARMPQDAPEAARQSIAGATEPGVLAAAREAFTDSMGTTFMVSAVGVLVAAVVAVLVMRDDEPGVTEMPVEEPELVA</sequence>
<evidence type="ECO:0000256" key="4">
    <source>
        <dbReference type="ARBA" id="ARBA00022692"/>
    </source>
</evidence>
<reference evidence="11" key="1">
    <citation type="submission" date="2014-07" db="EMBL/GenBank/DDBJ databases">
        <title>Genome sequencing of plant-pathogenic Streptomyces species.</title>
        <authorList>
            <person name="Harrison J."/>
            <person name="Sapp M."/>
            <person name="Thwaites R."/>
            <person name="Studholme D.J."/>
        </authorList>
    </citation>
    <scope>NUCLEOTIDE SEQUENCE [LARGE SCALE GENOMIC DNA]</scope>
    <source>
        <strain evidence="11">NCPPB 4445</strain>
    </source>
</reference>
<keyword evidence="6 8" id="KW-0472">Membrane</keyword>
<dbReference type="OrthoDB" id="9781469at2"/>
<keyword evidence="2" id="KW-0813">Transport</keyword>
<proteinExistence type="predicted"/>
<name>A0A0L0JVL6_9ACTN</name>
<feature type="transmembrane region" description="Helical" evidence="8">
    <location>
        <begin position="55"/>
        <end position="72"/>
    </location>
</feature>
<evidence type="ECO:0000313" key="10">
    <source>
        <dbReference type="EMBL" id="KND29601.1"/>
    </source>
</evidence>
<feature type="transmembrane region" description="Helical" evidence="8">
    <location>
        <begin position="199"/>
        <end position="217"/>
    </location>
</feature>
<feature type="domain" description="Major facilitator superfamily (MFS) profile" evidence="9">
    <location>
        <begin position="13"/>
        <end position="481"/>
    </location>
</feature>
<dbReference type="InterPro" id="IPR011701">
    <property type="entry name" value="MFS"/>
</dbReference>
<dbReference type="InterPro" id="IPR020846">
    <property type="entry name" value="MFS_dom"/>
</dbReference>
<feature type="transmembrane region" description="Helical" evidence="8">
    <location>
        <begin position="301"/>
        <end position="319"/>
    </location>
</feature>
<dbReference type="CDD" id="cd17321">
    <property type="entry name" value="MFS_MMR_MDR_like"/>
    <property type="match status" value="1"/>
</dbReference>
<gene>
    <name evidence="10" type="ORF">IQ63_30920</name>
</gene>
<evidence type="ECO:0000259" key="9">
    <source>
        <dbReference type="PROSITE" id="PS50850"/>
    </source>
</evidence>
<feature type="transmembrane region" description="Helical" evidence="8">
    <location>
        <begin position="12"/>
        <end position="35"/>
    </location>
</feature>
<keyword evidence="4 8" id="KW-0812">Transmembrane</keyword>
<dbReference type="AlphaFoldDB" id="A0A0L0JVL6"/>
<dbReference type="GO" id="GO:0005886">
    <property type="term" value="C:plasma membrane"/>
    <property type="evidence" value="ECO:0007669"/>
    <property type="project" value="UniProtKB-SubCell"/>
</dbReference>
<feature type="transmembrane region" description="Helical" evidence="8">
    <location>
        <begin position="331"/>
        <end position="351"/>
    </location>
</feature>
<dbReference type="PATRIC" id="fig|42234.21.peg.6367"/>
<feature type="transmembrane region" description="Helical" evidence="8">
    <location>
        <begin position="141"/>
        <end position="160"/>
    </location>
</feature>
<feature type="transmembrane region" description="Helical" evidence="8">
    <location>
        <begin position="166"/>
        <end position="187"/>
    </location>
</feature>
<dbReference type="PRINTS" id="PR01036">
    <property type="entry name" value="TCRTETB"/>
</dbReference>
<dbReference type="PANTHER" id="PTHR42718:SF42">
    <property type="entry name" value="EXPORT PROTEIN"/>
    <property type="match status" value="1"/>
</dbReference>
<dbReference type="Pfam" id="PF07690">
    <property type="entry name" value="MFS_1"/>
    <property type="match status" value="1"/>
</dbReference>
<feature type="transmembrane region" description="Helical" evidence="8">
    <location>
        <begin position="229"/>
        <end position="249"/>
    </location>
</feature>
<dbReference type="Gene3D" id="1.20.1250.20">
    <property type="entry name" value="MFS general substrate transporter like domains"/>
    <property type="match status" value="1"/>
</dbReference>
<evidence type="ECO:0000256" key="8">
    <source>
        <dbReference type="SAM" id="Phobius"/>
    </source>
</evidence>
<dbReference type="InterPro" id="IPR036259">
    <property type="entry name" value="MFS_trans_sf"/>
</dbReference>
<feature type="transmembrane region" description="Helical" evidence="8">
    <location>
        <begin position="270"/>
        <end position="289"/>
    </location>
</feature>
<dbReference type="Gene3D" id="1.20.1720.10">
    <property type="entry name" value="Multidrug resistance protein D"/>
    <property type="match status" value="1"/>
</dbReference>
<feature type="transmembrane region" description="Helical" evidence="8">
    <location>
        <begin position="79"/>
        <end position="96"/>
    </location>
</feature>
<feature type="transmembrane region" description="Helical" evidence="8">
    <location>
        <begin position="357"/>
        <end position="381"/>
    </location>
</feature>
<dbReference type="PANTHER" id="PTHR42718">
    <property type="entry name" value="MAJOR FACILITATOR SUPERFAMILY MULTIDRUG TRANSPORTER MFSC"/>
    <property type="match status" value="1"/>
</dbReference>
<comment type="subcellular location">
    <subcellularLocation>
        <location evidence="1">Cell membrane</location>
        <topology evidence="1">Multi-pass membrane protein</topology>
    </subcellularLocation>
</comment>
<dbReference type="NCBIfam" id="TIGR00711">
    <property type="entry name" value="efflux_EmrB"/>
    <property type="match status" value="1"/>
</dbReference>
<dbReference type="EMBL" id="JPPY01000173">
    <property type="protein sequence ID" value="KND29601.1"/>
    <property type="molecule type" value="Genomic_DNA"/>
</dbReference>
<evidence type="ECO:0000256" key="2">
    <source>
        <dbReference type="ARBA" id="ARBA00022448"/>
    </source>
</evidence>
<dbReference type="PROSITE" id="PS50850">
    <property type="entry name" value="MFS"/>
    <property type="match status" value="1"/>
</dbReference>
<evidence type="ECO:0000256" key="1">
    <source>
        <dbReference type="ARBA" id="ARBA00004651"/>
    </source>
</evidence>
<organism evidence="10 11">
    <name type="scientific">Streptomyces acidiscabies</name>
    <dbReference type="NCBI Taxonomy" id="42234"/>
    <lineage>
        <taxon>Bacteria</taxon>
        <taxon>Bacillati</taxon>
        <taxon>Actinomycetota</taxon>
        <taxon>Actinomycetes</taxon>
        <taxon>Kitasatosporales</taxon>
        <taxon>Streptomycetaceae</taxon>
        <taxon>Streptomyces</taxon>
    </lineage>
</organism>
<feature type="transmembrane region" description="Helical" evidence="8">
    <location>
        <begin position="402"/>
        <end position="421"/>
    </location>
</feature>
<dbReference type="SUPFAM" id="SSF103473">
    <property type="entry name" value="MFS general substrate transporter"/>
    <property type="match status" value="1"/>
</dbReference>
<feature type="transmembrane region" description="Helical" evidence="8">
    <location>
        <begin position="108"/>
        <end position="129"/>
    </location>
</feature>
<dbReference type="GO" id="GO:0022857">
    <property type="term" value="F:transmembrane transporter activity"/>
    <property type="evidence" value="ECO:0007669"/>
    <property type="project" value="InterPro"/>
</dbReference>
<evidence type="ECO:0000256" key="7">
    <source>
        <dbReference type="ARBA" id="ARBA00023251"/>
    </source>
</evidence>
<keyword evidence="5 8" id="KW-1133">Transmembrane helix</keyword>
<feature type="transmembrane region" description="Helical" evidence="8">
    <location>
        <begin position="459"/>
        <end position="477"/>
    </location>
</feature>
<evidence type="ECO:0000256" key="6">
    <source>
        <dbReference type="ARBA" id="ARBA00023136"/>
    </source>
</evidence>
<dbReference type="RefSeq" id="WP_050373534.1">
    <property type="nucleotide sequence ID" value="NZ_KQ257829.1"/>
</dbReference>
<dbReference type="InterPro" id="IPR004638">
    <property type="entry name" value="EmrB-like"/>
</dbReference>
<protein>
    <submittedName>
        <fullName evidence="10">MFS transporter</fullName>
    </submittedName>
</protein>
<comment type="caution">
    <text evidence="10">The sequence shown here is derived from an EMBL/GenBank/DDBJ whole genome shotgun (WGS) entry which is preliminary data.</text>
</comment>
<keyword evidence="3" id="KW-1003">Cell membrane</keyword>